<protein>
    <submittedName>
        <fullName evidence="1">Uncharacterized protein</fullName>
    </submittedName>
</protein>
<reference evidence="1" key="1">
    <citation type="submission" date="2021-03" db="EMBL/GenBank/DDBJ databases">
        <authorList>
            <person name="Bekaert M."/>
        </authorList>
    </citation>
    <scope>NUCLEOTIDE SEQUENCE</scope>
</reference>
<name>A0A8S3T1C0_MYTED</name>
<keyword evidence="2" id="KW-1185">Reference proteome</keyword>
<evidence type="ECO:0000313" key="2">
    <source>
        <dbReference type="Proteomes" id="UP000683360"/>
    </source>
</evidence>
<gene>
    <name evidence="1" type="ORF">MEDL_40534</name>
</gene>
<accession>A0A8S3T1C0</accession>
<proteinExistence type="predicted"/>
<dbReference type="AlphaFoldDB" id="A0A8S3T1C0"/>
<organism evidence="1 2">
    <name type="scientific">Mytilus edulis</name>
    <name type="common">Blue mussel</name>
    <dbReference type="NCBI Taxonomy" id="6550"/>
    <lineage>
        <taxon>Eukaryota</taxon>
        <taxon>Metazoa</taxon>
        <taxon>Spiralia</taxon>
        <taxon>Lophotrochozoa</taxon>
        <taxon>Mollusca</taxon>
        <taxon>Bivalvia</taxon>
        <taxon>Autobranchia</taxon>
        <taxon>Pteriomorphia</taxon>
        <taxon>Mytilida</taxon>
        <taxon>Mytiloidea</taxon>
        <taxon>Mytilidae</taxon>
        <taxon>Mytilinae</taxon>
        <taxon>Mytilus</taxon>
    </lineage>
</organism>
<sequence length="292" mass="32717">MVLFHECHYHHYDTSSQQRDCQQLFGIPIKQIVYHCETFKEAHAISEERANQLERDLNIQCHVPGPLAEKLFNSHRRLSLVVNHKFTHHNPRKTSTDVALIEIANGVSVSKDDCVNTRGKEPLNYAQLGLKSRFLHDSYIRSLHGLSGQSVEVVCAGAVSGFNRLVRSISEKPEHVLEREGLQSASTNLETRTCNYLDQQAQVSTPVHMQAHVPAIIHESRKEEVYSRRTLRFYNQLAVNNIPFEQGDSGACIYITNGYTETGCLGMAIADLPGGGCIVTPMAKLLEKLGLI</sequence>
<evidence type="ECO:0000313" key="1">
    <source>
        <dbReference type="EMBL" id="CAG2227521.1"/>
    </source>
</evidence>
<dbReference type="EMBL" id="CAJPWZ010001966">
    <property type="protein sequence ID" value="CAG2227521.1"/>
    <property type="molecule type" value="Genomic_DNA"/>
</dbReference>
<comment type="caution">
    <text evidence="1">The sequence shown here is derived from an EMBL/GenBank/DDBJ whole genome shotgun (WGS) entry which is preliminary data.</text>
</comment>
<dbReference type="Proteomes" id="UP000683360">
    <property type="component" value="Unassembled WGS sequence"/>
</dbReference>